<dbReference type="EMBL" id="JAAVVJ010000009">
    <property type="protein sequence ID" value="KAF7216136.1"/>
    <property type="molecule type" value="Genomic_DNA"/>
</dbReference>
<dbReference type="KEGG" id="nfu:107390228"/>
<sequence>MALKLQAKTGDRGGLEEVRIILVGHSWLEKSLVGNVILSGQMFDISRDVKMCVRRQAVLPDGRKAVVVSTPERWLPSAVPDLSLVSVNLESCMCPPGPHAFLMIIPIGSHRGWEWTVEGPLQLLNDSLWRSTIVVFTKHEKLRGTSVESHVAKYDFLKVLLEKCAHRCHLLDTSAWGEADDAQVGGLLKKIDEMVGVNKKAGGAGFVALREKLSKMNGSMRKEVEERAAFRQKEVQRTRRTLRSDVDRSPSLSVLQIVVVGPKHAGKSSAVNTLLGEDICLSGRLTLKCMERQGVVGERRVCVVDTPSWHGRYCSEDTPEEVQGQISRSLSLCSPTPHAVLVVLRSDETFTETDRRRVEEHLKLLGPWVWTRIIVLFTWGDKLGSASIEEHIETWPALQWLVDKCGDRFHVFDNTNTAGDSQVRELLDRIEETEMENDTKRLVRSLADFQQRNRKLEQKSKKMRRKLQKTQAEKDLLMQTIKNKEQTNEDLIKSTKEKDDQVEVLRKTLEELREKQQSGEFRMRLLERENNSKQDEIRSLSEECAVKDELLKSAKQKGEVENKKLKERVKEQEQEKADLRTLCERKDQELNKTKTNHKRESEELRGTIQQIRRENEETLLKATIEEMQMHLQTEEPTEAAVSFYNHQQLNKTTMSIKSLELSRQQKWASTVSSRPYRDAIKPVAEAGQKRPAGWDDCRMKTETGIQEQQLEADRTRLRVGGAVLGSAIGAFVASIRSPSGMNIKWACWAATGAALGILLVQSVWSQEGKDQGAT</sequence>
<dbReference type="FunFam" id="3.40.50.300:FF:001809">
    <property type="entry name" value="Si:ch1073-365p7.2"/>
    <property type="match status" value="1"/>
</dbReference>
<evidence type="ECO:0000256" key="2">
    <source>
        <dbReference type="ARBA" id="ARBA00022741"/>
    </source>
</evidence>
<dbReference type="PANTHER" id="PTHR10903:SF107">
    <property type="entry name" value="GTPASE IMAP FAMILY MEMBER 4-LIKE-RELATED"/>
    <property type="match status" value="1"/>
</dbReference>
<proteinExistence type="inferred from homology"/>
<dbReference type="PROSITE" id="PS51720">
    <property type="entry name" value="G_AIG1"/>
    <property type="match status" value="1"/>
</dbReference>
<name>A0A9D2Y8G1_NOTFU</name>
<evidence type="ECO:0000256" key="1">
    <source>
        <dbReference type="ARBA" id="ARBA00008535"/>
    </source>
</evidence>
<evidence type="ECO:0000313" key="6">
    <source>
        <dbReference type="EMBL" id="KAF7216136.1"/>
    </source>
</evidence>
<keyword evidence="4" id="KW-0175">Coiled coil</keyword>
<feature type="coiled-coil region" evidence="4">
    <location>
        <begin position="439"/>
        <end position="621"/>
    </location>
</feature>
<dbReference type="GO" id="GO:0005525">
    <property type="term" value="F:GTP binding"/>
    <property type="evidence" value="ECO:0007669"/>
    <property type="project" value="UniProtKB-KW"/>
</dbReference>
<dbReference type="AlphaFoldDB" id="A0A9D2Y8G1"/>
<comment type="similarity">
    <text evidence="1">Belongs to the TRAFAC class TrmE-Era-EngA-EngB-Septin-like GTPase superfamily. AIG1/Toc34/Toc159-like paraseptin GTPase family. IAN subfamily.</text>
</comment>
<dbReference type="InterPro" id="IPR006703">
    <property type="entry name" value="G_AIG1"/>
</dbReference>
<organism evidence="6 7">
    <name type="scientific">Nothobranchius furzeri</name>
    <name type="common">Turquoise killifish</name>
    <dbReference type="NCBI Taxonomy" id="105023"/>
    <lineage>
        <taxon>Eukaryota</taxon>
        <taxon>Metazoa</taxon>
        <taxon>Chordata</taxon>
        <taxon>Craniata</taxon>
        <taxon>Vertebrata</taxon>
        <taxon>Euteleostomi</taxon>
        <taxon>Actinopterygii</taxon>
        <taxon>Neopterygii</taxon>
        <taxon>Teleostei</taxon>
        <taxon>Neoteleostei</taxon>
        <taxon>Acanthomorphata</taxon>
        <taxon>Ovalentaria</taxon>
        <taxon>Atherinomorphae</taxon>
        <taxon>Cyprinodontiformes</taxon>
        <taxon>Nothobranchiidae</taxon>
        <taxon>Nothobranchius</taxon>
    </lineage>
</organism>
<feature type="domain" description="AIG1-type G" evidence="5">
    <location>
        <begin position="252"/>
        <end position="451"/>
    </location>
</feature>
<dbReference type="InterPro" id="IPR027417">
    <property type="entry name" value="P-loop_NTPase"/>
</dbReference>
<comment type="caution">
    <text evidence="6">The sequence shown here is derived from an EMBL/GenBank/DDBJ whole genome shotgun (WGS) entry which is preliminary data.</text>
</comment>
<accession>A0A9D2Y8G1</accession>
<dbReference type="Gene3D" id="3.40.50.300">
    <property type="entry name" value="P-loop containing nucleotide triphosphate hydrolases"/>
    <property type="match status" value="2"/>
</dbReference>
<dbReference type="OMA" id="HMEYERE"/>
<dbReference type="Pfam" id="PF04548">
    <property type="entry name" value="AIG1"/>
    <property type="match status" value="2"/>
</dbReference>
<evidence type="ECO:0000259" key="5">
    <source>
        <dbReference type="PROSITE" id="PS51720"/>
    </source>
</evidence>
<evidence type="ECO:0000256" key="4">
    <source>
        <dbReference type="SAM" id="Coils"/>
    </source>
</evidence>
<keyword evidence="2" id="KW-0547">Nucleotide-binding</keyword>
<gene>
    <name evidence="6" type="ORF">G4P62_013896</name>
</gene>
<dbReference type="PANTHER" id="PTHR10903">
    <property type="entry name" value="GTPASE, IMAP FAMILY MEMBER-RELATED"/>
    <property type="match status" value="1"/>
</dbReference>
<dbReference type="OrthoDB" id="8954335at2759"/>
<keyword evidence="3" id="KW-0342">GTP-binding</keyword>
<evidence type="ECO:0000313" key="7">
    <source>
        <dbReference type="Proteomes" id="UP000822369"/>
    </source>
</evidence>
<reference evidence="6" key="1">
    <citation type="submission" date="2020-03" db="EMBL/GenBank/DDBJ databases">
        <title>Intra-Species Differences in Population Size shape Life History and Genome Evolution.</title>
        <authorList>
            <person name="Willemsen D."/>
            <person name="Cui R."/>
            <person name="Valenzano D.R."/>
        </authorList>
    </citation>
    <scope>NUCLEOTIDE SEQUENCE</scope>
    <source>
        <strain evidence="6">GRZ</strain>
        <tissue evidence="6">Whole</tissue>
    </source>
</reference>
<dbReference type="Proteomes" id="UP000822369">
    <property type="component" value="Chromosome 9"/>
</dbReference>
<evidence type="ECO:0000256" key="3">
    <source>
        <dbReference type="ARBA" id="ARBA00023134"/>
    </source>
</evidence>
<dbReference type="SUPFAM" id="SSF52540">
    <property type="entry name" value="P-loop containing nucleoside triphosphate hydrolases"/>
    <property type="match status" value="1"/>
</dbReference>
<dbReference type="InterPro" id="IPR045058">
    <property type="entry name" value="GIMA/IAN/Toc"/>
</dbReference>
<protein>
    <submittedName>
        <fullName evidence="6">GTPase IMAP family member 8-like</fullName>
    </submittedName>
</protein>